<gene>
    <name evidence="5" type="ORF">IP90_01383</name>
</gene>
<dbReference type="SMART" id="SM00344">
    <property type="entry name" value="HTH_ASNC"/>
    <property type="match status" value="1"/>
</dbReference>
<dbReference type="GO" id="GO:0043200">
    <property type="term" value="P:response to amino acid"/>
    <property type="evidence" value="ECO:0007669"/>
    <property type="project" value="TreeGrafter"/>
</dbReference>
<evidence type="ECO:0000256" key="3">
    <source>
        <dbReference type="ARBA" id="ARBA00023163"/>
    </source>
</evidence>
<dbReference type="AlphaFoldDB" id="A0A562L7E6"/>
<evidence type="ECO:0000313" key="5">
    <source>
        <dbReference type="EMBL" id="TWI03570.1"/>
    </source>
</evidence>
<dbReference type="InterPro" id="IPR000485">
    <property type="entry name" value="AsnC-type_HTH_dom"/>
</dbReference>
<dbReference type="PROSITE" id="PS00519">
    <property type="entry name" value="HTH_ASNC_1"/>
    <property type="match status" value="1"/>
</dbReference>
<dbReference type="SUPFAM" id="SSF46785">
    <property type="entry name" value="Winged helix' DNA-binding domain"/>
    <property type="match status" value="1"/>
</dbReference>
<dbReference type="InterPro" id="IPR019885">
    <property type="entry name" value="Tscrpt_reg_HTH_AsnC-type_CS"/>
</dbReference>
<sequence length="159" mass="17727">MSFELDKFDRNILAIIQSDARRPAEAIGAEVGLSASAVQRRIARLRDEGVIAAEVAVVDARRVGRPLTMIVDIEVERERPELVAGLKRWIADEPAVQEAWYVTGDGDYVLVVTARDVDDYDALMQRLVVENTNVRHFRTRVALGTLKRGLLVPTLPPQP</sequence>
<dbReference type="OrthoDB" id="8590699at2"/>
<feature type="domain" description="HTH asnC-type" evidence="4">
    <location>
        <begin position="5"/>
        <end position="66"/>
    </location>
</feature>
<dbReference type="Gene3D" id="1.10.10.10">
    <property type="entry name" value="Winged helix-like DNA-binding domain superfamily/Winged helix DNA-binding domain"/>
    <property type="match status" value="1"/>
</dbReference>
<evidence type="ECO:0000259" key="4">
    <source>
        <dbReference type="PROSITE" id="PS50956"/>
    </source>
</evidence>
<dbReference type="GO" id="GO:0043565">
    <property type="term" value="F:sequence-specific DNA binding"/>
    <property type="evidence" value="ECO:0007669"/>
    <property type="project" value="InterPro"/>
</dbReference>
<evidence type="ECO:0000256" key="1">
    <source>
        <dbReference type="ARBA" id="ARBA00023015"/>
    </source>
</evidence>
<dbReference type="GO" id="GO:0005829">
    <property type="term" value="C:cytosol"/>
    <property type="evidence" value="ECO:0007669"/>
    <property type="project" value="TreeGrafter"/>
</dbReference>
<dbReference type="PRINTS" id="PR00033">
    <property type="entry name" value="HTHASNC"/>
</dbReference>
<dbReference type="RefSeq" id="WP_144898887.1">
    <property type="nucleotide sequence ID" value="NZ_VLKN01000003.1"/>
</dbReference>
<evidence type="ECO:0000313" key="6">
    <source>
        <dbReference type="Proteomes" id="UP000315167"/>
    </source>
</evidence>
<proteinExistence type="predicted"/>
<dbReference type="InterPro" id="IPR019887">
    <property type="entry name" value="Tscrpt_reg_AsnC/Lrp_C"/>
</dbReference>
<evidence type="ECO:0000256" key="2">
    <source>
        <dbReference type="ARBA" id="ARBA00023125"/>
    </source>
</evidence>
<dbReference type="PANTHER" id="PTHR30154:SF34">
    <property type="entry name" value="TRANSCRIPTIONAL REGULATOR AZLB"/>
    <property type="match status" value="1"/>
</dbReference>
<dbReference type="Pfam" id="PF13404">
    <property type="entry name" value="HTH_AsnC-type"/>
    <property type="match status" value="1"/>
</dbReference>
<keyword evidence="6" id="KW-1185">Reference proteome</keyword>
<dbReference type="PROSITE" id="PS50956">
    <property type="entry name" value="HTH_ASNC_2"/>
    <property type="match status" value="1"/>
</dbReference>
<dbReference type="SUPFAM" id="SSF54909">
    <property type="entry name" value="Dimeric alpha+beta barrel"/>
    <property type="match status" value="1"/>
</dbReference>
<dbReference type="InterPro" id="IPR036390">
    <property type="entry name" value="WH_DNA-bd_sf"/>
</dbReference>
<dbReference type="PANTHER" id="PTHR30154">
    <property type="entry name" value="LEUCINE-RESPONSIVE REGULATORY PROTEIN"/>
    <property type="match status" value="1"/>
</dbReference>
<protein>
    <submittedName>
        <fullName evidence="5">DNA-binding Lrp family transcriptional regulator</fullName>
    </submittedName>
</protein>
<dbReference type="InterPro" id="IPR011008">
    <property type="entry name" value="Dimeric_a/b-barrel"/>
</dbReference>
<name>A0A562L7E6_9GAMM</name>
<keyword evidence="2 5" id="KW-0238">DNA-binding</keyword>
<keyword evidence="1" id="KW-0805">Transcription regulation</keyword>
<comment type="caution">
    <text evidence="5">The sequence shown here is derived from an EMBL/GenBank/DDBJ whole genome shotgun (WGS) entry which is preliminary data.</text>
</comment>
<dbReference type="EMBL" id="VLKN01000003">
    <property type="protein sequence ID" value="TWI03570.1"/>
    <property type="molecule type" value="Genomic_DNA"/>
</dbReference>
<dbReference type="InterPro" id="IPR019888">
    <property type="entry name" value="Tscrpt_reg_AsnC-like"/>
</dbReference>
<dbReference type="Gene3D" id="3.30.70.920">
    <property type="match status" value="1"/>
</dbReference>
<reference evidence="5 6" key="1">
    <citation type="journal article" date="2015" name="Stand. Genomic Sci.">
        <title>Genomic Encyclopedia of Bacterial and Archaeal Type Strains, Phase III: the genomes of soil and plant-associated and newly described type strains.</title>
        <authorList>
            <person name="Whitman W.B."/>
            <person name="Woyke T."/>
            <person name="Klenk H.P."/>
            <person name="Zhou Y."/>
            <person name="Lilburn T.G."/>
            <person name="Beck B.J."/>
            <person name="De Vos P."/>
            <person name="Vandamme P."/>
            <person name="Eisen J.A."/>
            <person name="Garrity G."/>
            <person name="Hugenholtz P."/>
            <person name="Kyrpides N.C."/>
        </authorList>
    </citation>
    <scope>NUCLEOTIDE SEQUENCE [LARGE SCALE GENOMIC DNA]</scope>
    <source>
        <strain evidence="5 6">CGMCC 1.10821</strain>
    </source>
</reference>
<dbReference type="Proteomes" id="UP000315167">
    <property type="component" value="Unassembled WGS sequence"/>
</dbReference>
<dbReference type="InterPro" id="IPR036388">
    <property type="entry name" value="WH-like_DNA-bd_sf"/>
</dbReference>
<dbReference type="Pfam" id="PF01037">
    <property type="entry name" value="AsnC_trans_reg"/>
    <property type="match status" value="1"/>
</dbReference>
<keyword evidence="3" id="KW-0804">Transcription</keyword>
<accession>A0A562L7E6</accession>
<organism evidence="5 6">
    <name type="scientific">Luteimonas cucumeris</name>
    <dbReference type="NCBI Taxonomy" id="985012"/>
    <lineage>
        <taxon>Bacteria</taxon>
        <taxon>Pseudomonadati</taxon>
        <taxon>Pseudomonadota</taxon>
        <taxon>Gammaproteobacteria</taxon>
        <taxon>Lysobacterales</taxon>
        <taxon>Lysobacteraceae</taxon>
        <taxon>Luteimonas</taxon>
    </lineage>
</organism>